<dbReference type="GO" id="GO:0016042">
    <property type="term" value="P:lipid catabolic process"/>
    <property type="evidence" value="ECO:0007669"/>
    <property type="project" value="TreeGrafter"/>
</dbReference>
<gene>
    <name evidence="7" type="ORF">KUF71_003443</name>
</gene>
<dbReference type="GO" id="GO:0005615">
    <property type="term" value="C:extracellular space"/>
    <property type="evidence" value="ECO:0007669"/>
    <property type="project" value="TreeGrafter"/>
</dbReference>
<name>A0AAE1LR23_9NEOP</name>
<dbReference type="Gene3D" id="3.40.50.1820">
    <property type="entry name" value="alpha/beta hydrolase"/>
    <property type="match status" value="1"/>
</dbReference>
<sequence length="381" mass="40968">MAKSLSLLVSAVAVLLQLGSAAVLDQQKLAAQQLSAQNLLSQKMYGHLQVEIDEWNRLGYPDVLHFNDGDAGARITEMPLLTSMLFPNYEKGTKFYLYTRDNRNGTKVGTTPTAKDFLEAGFSAGRPTKIVAHGWGNNIDSTIFQEVVPSLLDNDDYNVIAIDWGELAKMPLYIESRNHVAGVGKQVAKAVDELVANGGLNLKDTHCLGHSLGAHVCGNTGKNVQSGKLNRITGLDPAMPLFLVLKNDRLGKGDAELVDVIHTCAGLLGIVEAIGDVDFYPNGGSLPQPGCESELLASSCSHSRSFEYMAESAREPGSFPAYECDSSSEARRGDCAGDLVANMGLNLNYDGPGSYYLKTADSAPFDIQTHLRVEASKKVEG</sequence>
<evidence type="ECO:0000256" key="4">
    <source>
        <dbReference type="RuleBase" id="RU004262"/>
    </source>
</evidence>
<reference evidence="7" key="1">
    <citation type="submission" date="2021-07" db="EMBL/GenBank/DDBJ databases">
        <authorList>
            <person name="Catto M.A."/>
            <person name="Jacobson A."/>
            <person name="Kennedy G."/>
            <person name="Labadie P."/>
            <person name="Hunt B.G."/>
            <person name="Srinivasan R."/>
        </authorList>
    </citation>
    <scope>NUCLEOTIDE SEQUENCE</scope>
    <source>
        <strain evidence="7">PL_HMW_Pooled</strain>
        <tissue evidence="7">Head</tissue>
    </source>
</reference>
<protein>
    <submittedName>
        <fullName evidence="7">Lipase member H</fullName>
    </submittedName>
</protein>
<dbReference type="EMBL" id="JAHWGI010001401">
    <property type="protein sequence ID" value="KAK3929436.1"/>
    <property type="molecule type" value="Genomic_DNA"/>
</dbReference>
<dbReference type="PANTHER" id="PTHR11610:SF173">
    <property type="entry name" value="LIPASE DOMAIN-CONTAINING PROTEIN-RELATED"/>
    <property type="match status" value="1"/>
</dbReference>
<comment type="similarity">
    <text evidence="2 4">Belongs to the AB hydrolase superfamily. Lipase family.</text>
</comment>
<evidence type="ECO:0000313" key="7">
    <source>
        <dbReference type="EMBL" id="KAK3929436.1"/>
    </source>
</evidence>
<evidence type="ECO:0000256" key="1">
    <source>
        <dbReference type="ARBA" id="ARBA00004613"/>
    </source>
</evidence>
<comment type="subcellular location">
    <subcellularLocation>
        <location evidence="1">Secreted</location>
    </subcellularLocation>
</comment>
<dbReference type="PANTHER" id="PTHR11610">
    <property type="entry name" value="LIPASE"/>
    <property type="match status" value="1"/>
</dbReference>
<keyword evidence="8" id="KW-1185">Reference proteome</keyword>
<comment type="caution">
    <text evidence="7">The sequence shown here is derived from an EMBL/GenBank/DDBJ whole genome shotgun (WGS) entry which is preliminary data.</text>
</comment>
<dbReference type="Pfam" id="PF00151">
    <property type="entry name" value="Lipase"/>
    <property type="match status" value="1"/>
</dbReference>
<keyword evidence="3" id="KW-0964">Secreted</keyword>
<dbReference type="InterPro" id="IPR000734">
    <property type="entry name" value="TAG_lipase"/>
</dbReference>
<organism evidence="7 8">
    <name type="scientific">Frankliniella fusca</name>
    <dbReference type="NCBI Taxonomy" id="407009"/>
    <lineage>
        <taxon>Eukaryota</taxon>
        <taxon>Metazoa</taxon>
        <taxon>Ecdysozoa</taxon>
        <taxon>Arthropoda</taxon>
        <taxon>Hexapoda</taxon>
        <taxon>Insecta</taxon>
        <taxon>Pterygota</taxon>
        <taxon>Neoptera</taxon>
        <taxon>Paraneoptera</taxon>
        <taxon>Thysanoptera</taxon>
        <taxon>Terebrantia</taxon>
        <taxon>Thripoidea</taxon>
        <taxon>Thripidae</taxon>
        <taxon>Frankliniella</taxon>
    </lineage>
</organism>
<dbReference type="AlphaFoldDB" id="A0AAE1LR23"/>
<dbReference type="CDD" id="cd00707">
    <property type="entry name" value="Pancreat_lipase_like"/>
    <property type="match status" value="1"/>
</dbReference>
<feature type="signal peptide" evidence="5">
    <location>
        <begin position="1"/>
        <end position="21"/>
    </location>
</feature>
<proteinExistence type="inferred from homology"/>
<feature type="domain" description="Lipase" evidence="6">
    <location>
        <begin position="90"/>
        <end position="365"/>
    </location>
</feature>
<dbReference type="InterPro" id="IPR013818">
    <property type="entry name" value="Lipase"/>
</dbReference>
<evidence type="ECO:0000256" key="2">
    <source>
        <dbReference type="ARBA" id="ARBA00010701"/>
    </source>
</evidence>
<dbReference type="GO" id="GO:0016298">
    <property type="term" value="F:lipase activity"/>
    <property type="evidence" value="ECO:0007669"/>
    <property type="project" value="InterPro"/>
</dbReference>
<evidence type="ECO:0000313" key="8">
    <source>
        <dbReference type="Proteomes" id="UP001219518"/>
    </source>
</evidence>
<dbReference type="Proteomes" id="UP001219518">
    <property type="component" value="Unassembled WGS sequence"/>
</dbReference>
<reference evidence="7" key="2">
    <citation type="journal article" date="2023" name="BMC Genomics">
        <title>Pest status, molecular evolution, and epigenetic factors derived from the genome assembly of Frankliniella fusca, a thysanopteran phytovirus vector.</title>
        <authorList>
            <person name="Catto M.A."/>
            <person name="Labadie P.E."/>
            <person name="Jacobson A.L."/>
            <person name="Kennedy G.G."/>
            <person name="Srinivasan R."/>
            <person name="Hunt B.G."/>
        </authorList>
    </citation>
    <scope>NUCLEOTIDE SEQUENCE</scope>
    <source>
        <strain evidence="7">PL_HMW_Pooled</strain>
    </source>
</reference>
<feature type="chain" id="PRO_5042060761" evidence="5">
    <location>
        <begin position="22"/>
        <end position="381"/>
    </location>
</feature>
<evidence type="ECO:0000256" key="5">
    <source>
        <dbReference type="SAM" id="SignalP"/>
    </source>
</evidence>
<dbReference type="SUPFAM" id="SSF53474">
    <property type="entry name" value="alpha/beta-Hydrolases"/>
    <property type="match status" value="1"/>
</dbReference>
<dbReference type="GO" id="GO:0017171">
    <property type="term" value="F:serine hydrolase activity"/>
    <property type="evidence" value="ECO:0007669"/>
    <property type="project" value="TreeGrafter"/>
</dbReference>
<dbReference type="InterPro" id="IPR029058">
    <property type="entry name" value="AB_hydrolase_fold"/>
</dbReference>
<accession>A0AAE1LR23</accession>
<dbReference type="InterPro" id="IPR033906">
    <property type="entry name" value="Lipase_N"/>
</dbReference>
<keyword evidence="5" id="KW-0732">Signal</keyword>
<dbReference type="PRINTS" id="PR00821">
    <property type="entry name" value="TAGLIPASE"/>
</dbReference>
<evidence type="ECO:0000256" key="3">
    <source>
        <dbReference type="ARBA" id="ARBA00022525"/>
    </source>
</evidence>
<evidence type="ECO:0000259" key="6">
    <source>
        <dbReference type="Pfam" id="PF00151"/>
    </source>
</evidence>